<sequence>MNIKRPSQPPPPSIPDGWLAVWDEEYQCYFYVNKYTNESTWELPTRVPPQHPPQTQTRSQSQEQYYPANTQQVQQIPQQVQQVPQQVQQQPQVQTTPVQTGPSKGSMVAAGAGLFALGSLSGRRRRPVAVVPVGVRPGRRRF</sequence>
<dbReference type="SMART" id="SM00456">
    <property type="entry name" value="WW"/>
    <property type="match status" value="1"/>
</dbReference>
<dbReference type="Proteomes" id="UP000095038">
    <property type="component" value="Unassembled WGS sequence"/>
</dbReference>
<dbReference type="SUPFAM" id="SSF51045">
    <property type="entry name" value="WW domain"/>
    <property type="match status" value="1"/>
</dbReference>
<proteinExistence type="predicted"/>
<keyword evidence="4" id="KW-1185">Reference proteome</keyword>
<dbReference type="RefSeq" id="XP_020050244.1">
    <property type="nucleotide sequence ID" value="XM_020191459.1"/>
</dbReference>
<protein>
    <recommendedName>
        <fullName evidence="2">WW domain-containing protein</fullName>
    </recommendedName>
</protein>
<dbReference type="EMBL" id="KV454475">
    <property type="protein sequence ID" value="ODV63937.1"/>
    <property type="molecule type" value="Genomic_DNA"/>
</dbReference>
<dbReference type="CDD" id="cd00201">
    <property type="entry name" value="WW"/>
    <property type="match status" value="1"/>
</dbReference>
<feature type="domain" description="WW" evidence="2">
    <location>
        <begin position="12"/>
        <end position="46"/>
    </location>
</feature>
<organism evidence="3 4">
    <name type="scientific">Ascoidea rubescens DSM 1968</name>
    <dbReference type="NCBI Taxonomy" id="1344418"/>
    <lineage>
        <taxon>Eukaryota</taxon>
        <taxon>Fungi</taxon>
        <taxon>Dikarya</taxon>
        <taxon>Ascomycota</taxon>
        <taxon>Saccharomycotina</taxon>
        <taxon>Saccharomycetes</taxon>
        <taxon>Ascoideaceae</taxon>
        <taxon>Ascoidea</taxon>
    </lineage>
</organism>
<evidence type="ECO:0000259" key="2">
    <source>
        <dbReference type="PROSITE" id="PS50020"/>
    </source>
</evidence>
<dbReference type="PROSITE" id="PS01159">
    <property type="entry name" value="WW_DOMAIN_1"/>
    <property type="match status" value="1"/>
</dbReference>
<dbReference type="GeneID" id="30965095"/>
<reference evidence="4" key="1">
    <citation type="submission" date="2016-05" db="EMBL/GenBank/DDBJ databases">
        <title>Comparative genomics of biotechnologically important yeasts.</title>
        <authorList>
            <consortium name="DOE Joint Genome Institute"/>
            <person name="Riley R."/>
            <person name="Haridas S."/>
            <person name="Wolfe K.H."/>
            <person name="Lopes M.R."/>
            <person name="Hittinger C.T."/>
            <person name="Goker M."/>
            <person name="Salamov A."/>
            <person name="Wisecaver J."/>
            <person name="Long T.M."/>
            <person name="Aerts A.L."/>
            <person name="Barry K."/>
            <person name="Choi C."/>
            <person name="Clum A."/>
            <person name="Coughlan A.Y."/>
            <person name="Deshpande S."/>
            <person name="Douglass A.P."/>
            <person name="Hanson S.J."/>
            <person name="Klenk H.-P."/>
            <person name="Labutti K."/>
            <person name="Lapidus A."/>
            <person name="Lindquist E."/>
            <person name="Lipzen A."/>
            <person name="Meier-Kolthoff J.P."/>
            <person name="Ohm R.A."/>
            <person name="Otillar R.P."/>
            <person name="Pangilinan J."/>
            <person name="Peng Y."/>
            <person name="Rokas A."/>
            <person name="Rosa C.A."/>
            <person name="Scheuner C."/>
            <person name="Sibirny A.A."/>
            <person name="Slot J.C."/>
            <person name="Stielow J.B."/>
            <person name="Sun H."/>
            <person name="Kurtzman C.P."/>
            <person name="Blackwell M."/>
            <person name="Grigoriev I.V."/>
            <person name="Jeffries T.W."/>
        </authorList>
    </citation>
    <scope>NUCLEOTIDE SEQUENCE [LARGE SCALE GENOMIC DNA]</scope>
    <source>
        <strain evidence="4">DSM 1968</strain>
    </source>
</reference>
<dbReference type="InParanoid" id="A0A1D2VQU6"/>
<name>A0A1D2VQU6_9ASCO</name>
<dbReference type="Pfam" id="PF00397">
    <property type="entry name" value="WW"/>
    <property type="match status" value="1"/>
</dbReference>
<evidence type="ECO:0000313" key="3">
    <source>
        <dbReference type="EMBL" id="ODV63937.1"/>
    </source>
</evidence>
<dbReference type="STRING" id="1344418.A0A1D2VQU6"/>
<dbReference type="AlphaFoldDB" id="A0A1D2VQU6"/>
<dbReference type="OrthoDB" id="2444812at2759"/>
<accession>A0A1D2VQU6</accession>
<dbReference type="InterPro" id="IPR036020">
    <property type="entry name" value="WW_dom_sf"/>
</dbReference>
<gene>
    <name evidence="3" type="ORF">ASCRUDRAFT_67990</name>
</gene>
<feature type="compositionally biased region" description="Polar residues" evidence="1">
    <location>
        <begin position="53"/>
        <end position="69"/>
    </location>
</feature>
<evidence type="ECO:0000256" key="1">
    <source>
        <dbReference type="SAM" id="MobiDB-lite"/>
    </source>
</evidence>
<evidence type="ECO:0000313" key="4">
    <source>
        <dbReference type="Proteomes" id="UP000095038"/>
    </source>
</evidence>
<feature type="region of interest" description="Disordered" evidence="1">
    <location>
        <begin position="41"/>
        <end position="72"/>
    </location>
</feature>
<dbReference type="Gene3D" id="2.20.70.10">
    <property type="match status" value="1"/>
</dbReference>
<dbReference type="PROSITE" id="PS50020">
    <property type="entry name" value="WW_DOMAIN_2"/>
    <property type="match status" value="1"/>
</dbReference>
<dbReference type="InterPro" id="IPR001202">
    <property type="entry name" value="WW_dom"/>
</dbReference>